<keyword evidence="2 4" id="KW-0479">Metal-binding</keyword>
<organism evidence="7 8">
    <name type="scientific">Marivita geojedonensis</name>
    <dbReference type="NCBI Taxonomy" id="1123756"/>
    <lineage>
        <taxon>Bacteria</taxon>
        <taxon>Pseudomonadati</taxon>
        <taxon>Pseudomonadota</taxon>
        <taxon>Alphaproteobacteria</taxon>
        <taxon>Rhodobacterales</taxon>
        <taxon>Roseobacteraceae</taxon>
        <taxon>Marivita</taxon>
    </lineage>
</organism>
<keyword evidence="1 4" id="KW-0349">Heme</keyword>
<dbReference type="PROSITE" id="PS51007">
    <property type="entry name" value="CYTC"/>
    <property type="match status" value="1"/>
</dbReference>
<dbReference type="GO" id="GO:0009055">
    <property type="term" value="F:electron transfer activity"/>
    <property type="evidence" value="ECO:0007669"/>
    <property type="project" value="InterPro"/>
</dbReference>
<accession>A0A1X4NMH5</accession>
<dbReference type="STRING" id="1123756.MGEO_08580"/>
<dbReference type="GO" id="GO:0046872">
    <property type="term" value="F:metal ion binding"/>
    <property type="evidence" value="ECO:0007669"/>
    <property type="project" value="UniProtKB-KW"/>
</dbReference>
<evidence type="ECO:0000256" key="1">
    <source>
        <dbReference type="ARBA" id="ARBA00022617"/>
    </source>
</evidence>
<evidence type="ECO:0000256" key="2">
    <source>
        <dbReference type="ARBA" id="ARBA00022723"/>
    </source>
</evidence>
<keyword evidence="3 4" id="KW-0408">Iron</keyword>
<dbReference type="RefSeq" id="WP_233139766.1">
    <property type="nucleotide sequence ID" value="NZ_JFKC01000005.1"/>
</dbReference>
<reference evidence="7 8" key="1">
    <citation type="submission" date="2014-03" db="EMBL/GenBank/DDBJ databases">
        <title>The draft genome sequence of Marivita geojedonensis KCTC 23882.</title>
        <authorList>
            <person name="Lai Q."/>
            <person name="Shao Z."/>
        </authorList>
    </citation>
    <scope>NUCLEOTIDE SEQUENCE [LARGE SCALE GENOMIC DNA]</scope>
    <source>
        <strain evidence="7 8">DPG-138</strain>
    </source>
</reference>
<dbReference type="InterPro" id="IPR009056">
    <property type="entry name" value="Cyt_c-like_dom"/>
</dbReference>
<keyword evidence="5" id="KW-0732">Signal</keyword>
<evidence type="ECO:0000256" key="4">
    <source>
        <dbReference type="PROSITE-ProRule" id="PRU00433"/>
    </source>
</evidence>
<dbReference type="SUPFAM" id="SSF46626">
    <property type="entry name" value="Cytochrome c"/>
    <property type="match status" value="1"/>
</dbReference>
<protein>
    <recommendedName>
        <fullName evidence="6">Cytochrome c domain-containing protein</fullName>
    </recommendedName>
</protein>
<evidence type="ECO:0000256" key="5">
    <source>
        <dbReference type="SAM" id="SignalP"/>
    </source>
</evidence>
<proteinExistence type="predicted"/>
<evidence type="ECO:0000259" key="6">
    <source>
        <dbReference type="PROSITE" id="PS51007"/>
    </source>
</evidence>
<feature type="chain" id="PRO_5013276275" description="Cytochrome c domain-containing protein" evidence="5">
    <location>
        <begin position="26"/>
        <end position="252"/>
    </location>
</feature>
<dbReference type="Proteomes" id="UP000193926">
    <property type="component" value="Unassembled WGS sequence"/>
</dbReference>
<gene>
    <name evidence="7" type="ORF">MGEO_08580</name>
</gene>
<feature type="signal peptide" evidence="5">
    <location>
        <begin position="1"/>
        <end position="25"/>
    </location>
</feature>
<feature type="domain" description="Cytochrome c" evidence="6">
    <location>
        <begin position="141"/>
        <end position="239"/>
    </location>
</feature>
<keyword evidence="8" id="KW-1185">Reference proteome</keyword>
<dbReference type="InterPro" id="IPR036909">
    <property type="entry name" value="Cyt_c-like_dom_sf"/>
</dbReference>
<dbReference type="GO" id="GO:0020037">
    <property type="term" value="F:heme binding"/>
    <property type="evidence" value="ECO:0007669"/>
    <property type="project" value="InterPro"/>
</dbReference>
<sequence length="252" mass="27392">MARHGYRALALASGVVLATLSPAAAQDKTFNLAAPEALVESGLLKFILPRFSLKTQTRITLVEPGTAADASFGEEGIVAFEGLDTVWRFDAGEDADAQRFADWLRSDVGRGTVDSYEVDGAALFTSEVEVKQVVVEVTYDGDALRGEEASLAFCGRCHVVSEKNRMNSIGSTPSFAVLRTLRDWQERFQAFYVLNPHPAFTQVADVTEPFDPTRPSPIHALEITLDDLENIMAFVQGIAPADLGNPIQSLQD</sequence>
<dbReference type="EMBL" id="JFKC01000005">
    <property type="protein sequence ID" value="OSQ51515.1"/>
    <property type="molecule type" value="Genomic_DNA"/>
</dbReference>
<comment type="caution">
    <text evidence="7">The sequence shown here is derived from an EMBL/GenBank/DDBJ whole genome shotgun (WGS) entry which is preliminary data.</text>
</comment>
<name>A0A1X4NMH5_9RHOB</name>
<dbReference type="AlphaFoldDB" id="A0A1X4NMH5"/>
<evidence type="ECO:0000313" key="8">
    <source>
        <dbReference type="Proteomes" id="UP000193926"/>
    </source>
</evidence>
<evidence type="ECO:0000256" key="3">
    <source>
        <dbReference type="ARBA" id="ARBA00023004"/>
    </source>
</evidence>
<evidence type="ECO:0000313" key="7">
    <source>
        <dbReference type="EMBL" id="OSQ51515.1"/>
    </source>
</evidence>